<keyword evidence="3" id="KW-1133">Transmembrane helix</keyword>
<reference evidence="4 5" key="1">
    <citation type="submission" date="2017-09" db="EMBL/GenBank/DDBJ databases">
        <title>Reassesment of A. cryaerophilus.</title>
        <authorList>
            <person name="Perez-Cataluna A."/>
            <person name="Collado L."/>
            <person name="Salgado O."/>
            <person name="Lefinanco V."/>
            <person name="Figueras M.J."/>
        </authorList>
    </citation>
    <scope>NUCLEOTIDE SEQUENCE [LARGE SCALE GENOMIC DNA]</scope>
    <source>
        <strain evidence="4 5">LMG 10210</strain>
    </source>
</reference>
<evidence type="ECO:0000313" key="5">
    <source>
        <dbReference type="Proteomes" id="UP000238281"/>
    </source>
</evidence>
<sequence>METANTNPEAKVSENPEEIEEDKKNKTILIKKILFITIGILLLFLIILALVFILKSEEPKESTESAPAIEQTAKENENNTENVLPEPEIKETKFDFNKLEPEKLNEQLELLTNKNMIYQKEKEQKILEEEKKLSPVLNLVNNLKNKEENKEEIATTPAEIINTEENKKEEVLKSQEVKQETKEEVVPKKTEALTTNNETQTKKNIEEPTKTTAESLTFVKLINVAKIKGDLNKKYFDKVVDINANILLCRDDENIIELYYGPFLEDSLRNDLLSKLIKNGFKEAYSLEMTKEEFDKRCNY</sequence>
<comment type="caution">
    <text evidence="4">The sequence shown here is derived from an EMBL/GenBank/DDBJ whole genome shotgun (WGS) entry which is preliminary data.</text>
</comment>
<accession>A0A2S9T1F8</accession>
<keyword evidence="3" id="KW-0472">Membrane</keyword>
<dbReference type="AlphaFoldDB" id="A0A2S9T1F8"/>
<dbReference type="EMBL" id="NXGE01000008">
    <property type="protein sequence ID" value="PRM92646.1"/>
    <property type="molecule type" value="Genomic_DNA"/>
</dbReference>
<evidence type="ECO:0000256" key="1">
    <source>
        <dbReference type="SAM" id="Coils"/>
    </source>
</evidence>
<evidence type="ECO:0000256" key="3">
    <source>
        <dbReference type="SAM" id="Phobius"/>
    </source>
</evidence>
<proteinExistence type="predicted"/>
<gene>
    <name evidence="4" type="ORF">CJ673_09835</name>
</gene>
<keyword evidence="3" id="KW-0812">Transmembrane</keyword>
<feature type="coiled-coil region" evidence="1">
    <location>
        <begin position="136"/>
        <end position="184"/>
    </location>
</feature>
<feature type="region of interest" description="Disordered" evidence="2">
    <location>
        <begin position="61"/>
        <end position="86"/>
    </location>
</feature>
<name>A0A2S9T1F8_9BACT</name>
<organism evidence="4 5">
    <name type="scientific">Aliarcobacter cryaerophilus</name>
    <dbReference type="NCBI Taxonomy" id="28198"/>
    <lineage>
        <taxon>Bacteria</taxon>
        <taxon>Pseudomonadati</taxon>
        <taxon>Campylobacterota</taxon>
        <taxon>Epsilonproteobacteria</taxon>
        <taxon>Campylobacterales</taxon>
        <taxon>Arcobacteraceae</taxon>
        <taxon>Aliarcobacter</taxon>
    </lineage>
</organism>
<evidence type="ECO:0000313" key="4">
    <source>
        <dbReference type="EMBL" id="PRM92646.1"/>
    </source>
</evidence>
<protein>
    <submittedName>
        <fullName evidence="4">Uncharacterized protein</fullName>
    </submittedName>
</protein>
<dbReference type="RefSeq" id="WP_105916008.1">
    <property type="nucleotide sequence ID" value="NZ_NXGE01000008.1"/>
</dbReference>
<feature type="transmembrane region" description="Helical" evidence="3">
    <location>
        <begin position="33"/>
        <end position="54"/>
    </location>
</feature>
<dbReference type="Proteomes" id="UP000238281">
    <property type="component" value="Unassembled WGS sequence"/>
</dbReference>
<evidence type="ECO:0000256" key="2">
    <source>
        <dbReference type="SAM" id="MobiDB-lite"/>
    </source>
</evidence>
<keyword evidence="1" id="KW-0175">Coiled coil</keyword>